<organism evidence="1 2">
    <name type="scientific">Corynebacterium felinum</name>
    <dbReference type="NCBI Taxonomy" id="131318"/>
    <lineage>
        <taxon>Bacteria</taxon>
        <taxon>Bacillati</taxon>
        <taxon>Actinomycetota</taxon>
        <taxon>Actinomycetes</taxon>
        <taxon>Mycobacteriales</taxon>
        <taxon>Corynebacteriaceae</taxon>
        <taxon>Corynebacterium</taxon>
    </lineage>
</organism>
<keyword evidence="2" id="KW-1185">Reference proteome</keyword>
<dbReference type="Proteomes" id="UP001183619">
    <property type="component" value="Unassembled WGS sequence"/>
</dbReference>
<comment type="caution">
    <text evidence="1">The sequence shown here is derived from an EMBL/GenBank/DDBJ whole genome shotgun (WGS) entry which is preliminary data.</text>
</comment>
<evidence type="ECO:0000313" key="1">
    <source>
        <dbReference type="EMBL" id="MDR7353534.1"/>
    </source>
</evidence>
<dbReference type="EMBL" id="JAVDYF010000001">
    <property type="protein sequence ID" value="MDR7353534.1"/>
    <property type="molecule type" value="Genomic_DNA"/>
</dbReference>
<accession>A0ABU2B697</accession>
<reference evidence="1 2" key="1">
    <citation type="submission" date="2023-07" db="EMBL/GenBank/DDBJ databases">
        <title>Sequencing the genomes of 1000 actinobacteria strains.</title>
        <authorList>
            <person name="Klenk H.-P."/>
        </authorList>
    </citation>
    <scope>NUCLEOTIDE SEQUENCE [LARGE SCALE GENOMIC DNA]</scope>
    <source>
        <strain evidence="1 2">DSM 44508</strain>
    </source>
</reference>
<name>A0ABU2B697_9CORY</name>
<protein>
    <submittedName>
        <fullName evidence="1">Uncharacterized protein</fullName>
    </submittedName>
</protein>
<evidence type="ECO:0000313" key="2">
    <source>
        <dbReference type="Proteomes" id="UP001183619"/>
    </source>
</evidence>
<sequence length="129" mass="14065">MSVYVSTIFPVENSKHADWGEFVLSMSVPQHFSQCCSCFKKSCGGAIRNPNPHPHCPLSPVGPVLIAAGRATAASINVVDYAIVGIGVPKSPRKRLLRGLAGRIVVRLLFTHRLIAHRHCLFACPHQSR</sequence>
<gene>
    <name evidence="1" type="ORF">J2S37_000072</name>
</gene>
<proteinExistence type="predicted"/>